<keyword evidence="3" id="KW-0479">Metal-binding</keyword>
<reference evidence="5 6" key="1">
    <citation type="journal article" date="2019" name="Sci. Rep.">
        <title>Orb-weaving spider Araneus ventricosus genome elucidates the spidroin gene catalogue.</title>
        <authorList>
            <person name="Kono N."/>
            <person name="Nakamura H."/>
            <person name="Ohtoshi R."/>
            <person name="Moran D.A.P."/>
            <person name="Shinohara A."/>
            <person name="Yoshida Y."/>
            <person name="Fujiwara M."/>
            <person name="Mori M."/>
            <person name="Tomita M."/>
            <person name="Arakawa K."/>
        </authorList>
    </citation>
    <scope>NUCLEOTIDE SEQUENCE [LARGE SCALE GENOMIC DNA]</scope>
</reference>
<dbReference type="GO" id="GO:0070897">
    <property type="term" value="P:transcription preinitiation complex assembly"/>
    <property type="evidence" value="ECO:0007669"/>
    <property type="project" value="InterPro"/>
</dbReference>
<evidence type="ECO:0000313" key="6">
    <source>
        <dbReference type="Proteomes" id="UP000499080"/>
    </source>
</evidence>
<keyword evidence="3" id="KW-0862">Zinc</keyword>
<dbReference type="InterPro" id="IPR000812">
    <property type="entry name" value="TFIIB"/>
</dbReference>
<evidence type="ECO:0000256" key="1">
    <source>
        <dbReference type="ARBA" id="ARBA00023015"/>
    </source>
</evidence>
<dbReference type="PROSITE" id="PS51134">
    <property type="entry name" value="ZF_TFIIB"/>
    <property type="match status" value="1"/>
</dbReference>
<feature type="non-terminal residue" evidence="5">
    <location>
        <position position="174"/>
    </location>
</feature>
<comment type="caution">
    <text evidence="5">The sequence shown here is derived from an EMBL/GenBank/DDBJ whole genome shotgun (WGS) entry which is preliminary data.</text>
</comment>
<keyword evidence="3" id="KW-0863">Zinc-finger</keyword>
<evidence type="ECO:0000259" key="4">
    <source>
        <dbReference type="PROSITE" id="PS51134"/>
    </source>
</evidence>
<name>A0A4Y2EKJ1_ARAVE</name>
<keyword evidence="2" id="KW-0804">Transcription</keyword>
<dbReference type="Pfam" id="PF08271">
    <property type="entry name" value="Zn_Ribbon_TF"/>
    <property type="match status" value="1"/>
</dbReference>
<accession>A0A4Y2EKJ1</accession>
<dbReference type="Gene3D" id="2.20.25.10">
    <property type="match status" value="1"/>
</dbReference>
<evidence type="ECO:0000256" key="3">
    <source>
        <dbReference type="PROSITE-ProRule" id="PRU00469"/>
    </source>
</evidence>
<dbReference type="GO" id="GO:0008270">
    <property type="term" value="F:zinc ion binding"/>
    <property type="evidence" value="ECO:0007669"/>
    <property type="project" value="UniProtKB-KW"/>
</dbReference>
<keyword evidence="5" id="KW-0396">Initiation factor</keyword>
<organism evidence="5 6">
    <name type="scientific">Araneus ventricosus</name>
    <name type="common">Orbweaver spider</name>
    <name type="synonym">Epeira ventricosa</name>
    <dbReference type="NCBI Taxonomy" id="182803"/>
    <lineage>
        <taxon>Eukaryota</taxon>
        <taxon>Metazoa</taxon>
        <taxon>Ecdysozoa</taxon>
        <taxon>Arthropoda</taxon>
        <taxon>Chelicerata</taxon>
        <taxon>Arachnida</taxon>
        <taxon>Araneae</taxon>
        <taxon>Araneomorphae</taxon>
        <taxon>Entelegynae</taxon>
        <taxon>Araneoidea</taxon>
        <taxon>Araneidae</taxon>
        <taxon>Araneus</taxon>
    </lineage>
</organism>
<dbReference type="SUPFAM" id="SSF57783">
    <property type="entry name" value="Zinc beta-ribbon"/>
    <property type="match status" value="1"/>
</dbReference>
<dbReference type="GO" id="GO:0003743">
    <property type="term" value="F:translation initiation factor activity"/>
    <property type="evidence" value="ECO:0007669"/>
    <property type="project" value="UniProtKB-KW"/>
</dbReference>
<keyword evidence="6" id="KW-1185">Reference proteome</keyword>
<dbReference type="Proteomes" id="UP000499080">
    <property type="component" value="Unassembled WGS sequence"/>
</dbReference>
<keyword evidence="5" id="KW-0648">Protein biosynthesis</keyword>
<keyword evidence="1" id="KW-0805">Transcription regulation</keyword>
<evidence type="ECO:0000256" key="2">
    <source>
        <dbReference type="ARBA" id="ARBA00023163"/>
    </source>
</evidence>
<dbReference type="AlphaFoldDB" id="A0A4Y2EKJ1"/>
<dbReference type="EMBL" id="BGPR01000612">
    <property type="protein sequence ID" value="GBM28506.1"/>
    <property type="molecule type" value="Genomic_DNA"/>
</dbReference>
<gene>
    <name evidence="5" type="primary">gtf2b_0</name>
    <name evidence="5" type="ORF">AVEN_135667_1</name>
</gene>
<dbReference type="InterPro" id="IPR013137">
    <property type="entry name" value="Znf_TFIIB"/>
</dbReference>
<protein>
    <submittedName>
        <fullName evidence="5">Transcription initiation factor IIB</fullName>
    </submittedName>
</protein>
<dbReference type="OrthoDB" id="25790at2759"/>
<proteinExistence type="predicted"/>
<dbReference type="PRINTS" id="PR00685">
    <property type="entry name" value="TIFACTORIIB"/>
</dbReference>
<evidence type="ECO:0000313" key="5">
    <source>
        <dbReference type="EMBL" id="GBM28506.1"/>
    </source>
</evidence>
<feature type="domain" description="TFIIB-type" evidence="4">
    <location>
        <begin position="10"/>
        <end position="41"/>
    </location>
</feature>
<dbReference type="FunFam" id="2.20.25.10:FF:000007">
    <property type="entry name" value="Transcription initiation factor IIB"/>
    <property type="match status" value="1"/>
</dbReference>
<sequence length="174" mass="19245">MASSSKAYGAAVVCPYHPDASLIEDYRAGDMICSECGLVVGDRVIDVGSEWRTFSNEKADSDPSRVGAAEWHPCGHVGIPGNEHADMAIKSTNASRDVFVPLNDALQAVKLSQLRVWQRIWDIQSNNKHYKIQPSIKGFGNLTIRKHDDILTRLRVGHAFLTHLYLLHSNPAPI</sequence>